<dbReference type="AlphaFoldDB" id="A0AAV7FIJ8"/>
<accession>A0AAV7FIJ8</accession>
<dbReference type="EMBL" id="JAGFBR010000772">
    <property type="protein sequence ID" value="KAH0435240.1"/>
    <property type="molecule type" value="Genomic_DNA"/>
</dbReference>
<dbReference type="Proteomes" id="UP000775213">
    <property type="component" value="Unassembled WGS sequence"/>
</dbReference>
<evidence type="ECO:0000313" key="1">
    <source>
        <dbReference type="EMBL" id="KAH0435240.1"/>
    </source>
</evidence>
<protein>
    <submittedName>
        <fullName evidence="1">Uncharacterized protein</fullName>
    </submittedName>
</protein>
<evidence type="ECO:0000313" key="3">
    <source>
        <dbReference type="Proteomes" id="UP000775213"/>
    </source>
</evidence>
<dbReference type="EMBL" id="JAGFBR010000018">
    <property type="protein sequence ID" value="KAH0450292.1"/>
    <property type="molecule type" value="Genomic_DNA"/>
</dbReference>
<organism evidence="1 3">
    <name type="scientific">Dendrobium chrysotoxum</name>
    <name type="common">Orchid</name>
    <dbReference type="NCBI Taxonomy" id="161865"/>
    <lineage>
        <taxon>Eukaryota</taxon>
        <taxon>Viridiplantae</taxon>
        <taxon>Streptophyta</taxon>
        <taxon>Embryophyta</taxon>
        <taxon>Tracheophyta</taxon>
        <taxon>Spermatophyta</taxon>
        <taxon>Magnoliopsida</taxon>
        <taxon>Liliopsida</taxon>
        <taxon>Asparagales</taxon>
        <taxon>Orchidaceae</taxon>
        <taxon>Epidendroideae</taxon>
        <taxon>Malaxideae</taxon>
        <taxon>Dendrobiinae</taxon>
        <taxon>Dendrobium</taxon>
    </lineage>
</organism>
<sequence length="81" mass="8905">MGVSSFKLASDTKNNQIVIQIQGFQLKSFSAEIIELIANAKKARKDIAMEPLIMSVNLSLPNMEIQASLRAAADDDADIRR</sequence>
<name>A0AAV7FIJ8_DENCH</name>
<proteinExistence type="predicted"/>
<evidence type="ECO:0000313" key="2">
    <source>
        <dbReference type="EMBL" id="KAH0450292.1"/>
    </source>
</evidence>
<reference evidence="1 3" key="1">
    <citation type="journal article" date="2021" name="Hortic Res">
        <title>Chromosome-scale assembly of the Dendrobium chrysotoxum genome enhances the understanding of orchid evolution.</title>
        <authorList>
            <person name="Zhang Y."/>
            <person name="Zhang G.Q."/>
            <person name="Zhang D."/>
            <person name="Liu X.D."/>
            <person name="Xu X.Y."/>
            <person name="Sun W.H."/>
            <person name="Yu X."/>
            <person name="Zhu X."/>
            <person name="Wang Z.W."/>
            <person name="Zhao X."/>
            <person name="Zhong W.Y."/>
            <person name="Chen H."/>
            <person name="Yin W.L."/>
            <person name="Huang T."/>
            <person name="Niu S.C."/>
            <person name="Liu Z.J."/>
        </authorList>
    </citation>
    <scope>NUCLEOTIDE SEQUENCE [LARGE SCALE GENOMIC DNA]</scope>
    <source>
        <strain evidence="1">Lindl</strain>
    </source>
</reference>
<reference evidence="1" key="2">
    <citation type="submission" date="2021-03" db="EMBL/GenBank/DDBJ databases">
        <authorList>
            <person name="Zhang Y."/>
            <person name="Zhang G.-Q."/>
            <person name="Huang T."/>
            <person name="Niu S.-C."/>
            <person name="Liu Z.-J."/>
        </authorList>
    </citation>
    <scope>NUCLEOTIDE SEQUENCE</scope>
    <source>
        <strain evidence="1">Lindl</strain>
        <tissue evidence="1">Fresh leaves</tissue>
    </source>
</reference>
<gene>
    <name evidence="2" type="ORF">IEQ34_020984</name>
    <name evidence="1" type="ORF">IEQ34_026650</name>
</gene>
<comment type="caution">
    <text evidence="1">The sequence shown here is derived from an EMBL/GenBank/DDBJ whole genome shotgun (WGS) entry which is preliminary data.</text>
</comment>
<keyword evidence="3" id="KW-1185">Reference proteome</keyword>